<dbReference type="GO" id="GO:0008483">
    <property type="term" value="F:transaminase activity"/>
    <property type="evidence" value="ECO:0007669"/>
    <property type="project" value="TreeGrafter"/>
</dbReference>
<protein>
    <recommendedName>
        <fullName evidence="2">Aminotransferase class I/classII large domain-containing protein</fullName>
    </recommendedName>
</protein>
<evidence type="ECO:0000256" key="1">
    <source>
        <dbReference type="ARBA" id="ARBA00022898"/>
    </source>
</evidence>
<comment type="caution">
    <text evidence="3">The sequence shown here is derived from an EMBL/GenBank/DDBJ whole genome shotgun (WGS) entry which is preliminary data.</text>
</comment>
<evidence type="ECO:0000313" key="3">
    <source>
        <dbReference type="EMBL" id="TPX07294.1"/>
    </source>
</evidence>
<dbReference type="STRING" id="1093900.A0A507AM51"/>
<dbReference type="RefSeq" id="XP_030989005.1">
    <property type="nucleotide sequence ID" value="XM_031133448.1"/>
</dbReference>
<dbReference type="InterPro" id="IPR015424">
    <property type="entry name" value="PyrdxlP-dep_Trfase"/>
</dbReference>
<feature type="domain" description="Aminotransferase class I/classII large" evidence="2">
    <location>
        <begin position="28"/>
        <end position="437"/>
    </location>
</feature>
<dbReference type="GeneID" id="41978238"/>
<dbReference type="PRINTS" id="PR00753">
    <property type="entry name" value="ACCSYNTHASE"/>
</dbReference>
<dbReference type="InterPro" id="IPR015421">
    <property type="entry name" value="PyrdxlP-dep_Trfase_major"/>
</dbReference>
<dbReference type="PANTHER" id="PTHR43795">
    <property type="entry name" value="BIFUNCTIONAL ASPARTATE AMINOTRANSFERASE AND GLUTAMATE/ASPARTATE-PREPHENATE AMINOTRANSFERASE-RELATED"/>
    <property type="match status" value="1"/>
</dbReference>
<dbReference type="InterPro" id="IPR004839">
    <property type="entry name" value="Aminotransferase_I/II_large"/>
</dbReference>
<dbReference type="GO" id="GO:0006520">
    <property type="term" value="P:amino acid metabolic process"/>
    <property type="evidence" value="ECO:0007669"/>
    <property type="project" value="TreeGrafter"/>
</dbReference>
<evidence type="ECO:0000259" key="2">
    <source>
        <dbReference type="Pfam" id="PF00155"/>
    </source>
</evidence>
<gene>
    <name evidence="3" type="ORF">E0L32_010791</name>
</gene>
<dbReference type="Pfam" id="PF00155">
    <property type="entry name" value="Aminotran_1_2"/>
    <property type="match status" value="1"/>
</dbReference>
<dbReference type="InterPro" id="IPR015422">
    <property type="entry name" value="PyrdxlP-dep_Trfase_small"/>
</dbReference>
<dbReference type="EMBL" id="SKBQ01000091">
    <property type="protein sequence ID" value="TPX07294.1"/>
    <property type="molecule type" value="Genomic_DNA"/>
</dbReference>
<dbReference type="Gene3D" id="3.90.1150.10">
    <property type="entry name" value="Aspartate Aminotransferase, domain 1"/>
    <property type="match status" value="1"/>
</dbReference>
<organism evidence="3 4">
    <name type="scientific">Thyridium curvatum</name>
    <dbReference type="NCBI Taxonomy" id="1093900"/>
    <lineage>
        <taxon>Eukaryota</taxon>
        <taxon>Fungi</taxon>
        <taxon>Dikarya</taxon>
        <taxon>Ascomycota</taxon>
        <taxon>Pezizomycotina</taxon>
        <taxon>Sordariomycetes</taxon>
        <taxon>Sordariomycetidae</taxon>
        <taxon>Thyridiales</taxon>
        <taxon>Thyridiaceae</taxon>
        <taxon>Thyridium</taxon>
    </lineage>
</organism>
<dbReference type="CDD" id="cd00609">
    <property type="entry name" value="AAT_like"/>
    <property type="match status" value="1"/>
</dbReference>
<keyword evidence="1" id="KW-0663">Pyridoxal phosphate</keyword>
<accession>A0A507AM51</accession>
<name>A0A507AM51_9PEZI</name>
<dbReference type="InterPro" id="IPR050478">
    <property type="entry name" value="Ethylene_sulfur-biosynth"/>
</dbReference>
<reference evidence="3 4" key="1">
    <citation type="submission" date="2019-06" db="EMBL/GenBank/DDBJ databases">
        <title>Draft genome sequence of the filamentous fungus Phialemoniopsis curvata isolated from diesel fuel.</title>
        <authorList>
            <person name="Varaljay V.A."/>
            <person name="Lyon W.J."/>
            <person name="Crouch A.L."/>
            <person name="Drake C.E."/>
            <person name="Hollomon J.M."/>
            <person name="Nadeau L.J."/>
            <person name="Nunn H.S."/>
            <person name="Stevenson B.S."/>
            <person name="Bojanowski C.L."/>
            <person name="Crookes-Goodson W.J."/>
        </authorList>
    </citation>
    <scope>NUCLEOTIDE SEQUENCE [LARGE SCALE GENOMIC DNA]</scope>
    <source>
        <strain evidence="3 4">D216</strain>
    </source>
</reference>
<keyword evidence="4" id="KW-1185">Reference proteome</keyword>
<dbReference type="AlphaFoldDB" id="A0A507AM51"/>
<proteinExistence type="predicted"/>
<sequence>MAASLRRQEVLWEIMANTYSPNLCADGFINLGIAENGLMQAELLAHIKKKFDPQRTALSYGEGPNGSARLRAAVASFINSIFSPFTPVDASHISVSNGVTGSIERCAFELGDPGDAFLLGRPYYGAFPAELGDRAQIRTIPVSFGEVDPFGLAAVSIYESSIIDAHARSQRVRALLLCNPHNPLGRCYAKEVLTALMRLCHKYQIHLVVDEVYALSTFRNPENRQAVPFTSTLTIDTTGIIDPALLHVFWGMSKDFGCNGLRIGCVISQANRALIAALDAHAPYCYPAAFLDYIACTVLEDHEFVTAYIIENRRRLGENYAIIATFLNKFAIPFFRGTNAGLFVWANLGAAWSRRRQDKTRYHLGGTCNGIKCLKEKLTVDSEELQRDLDVNMEVQRRLLAEKVYIIDGDELGSEVPGWFRIVFAQPKDILEKGLNRIASAFDM</sequence>
<dbReference type="PANTHER" id="PTHR43795:SF63">
    <property type="entry name" value="PUTATIVE (AFU_ORTHOLOGUE AFUA_4G00630)-RELATED"/>
    <property type="match status" value="1"/>
</dbReference>
<evidence type="ECO:0000313" key="4">
    <source>
        <dbReference type="Proteomes" id="UP000319257"/>
    </source>
</evidence>
<dbReference type="Proteomes" id="UP000319257">
    <property type="component" value="Unassembled WGS sequence"/>
</dbReference>
<dbReference type="Gene3D" id="3.40.640.10">
    <property type="entry name" value="Type I PLP-dependent aspartate aminotransferase-like (Major domain)"/>
    <property type="match status" value="1"/>
</dbReference>
<dbReference type="SUPFAM" id="SSF53383">
    <property type="entry name" value="PLP-dependent transferases"/>
    <property type="match status" value="1"/>
</dbReference>
<dbReference type="GO" id="GO:0030170">
    <property type="term" value="F:pyridoxal phosphate binding"/>
    <property type="evidence" value="ECO:0007669"/>
    <property type="project" value="InterPro"/>
</dbReference>
<dbReference type="OrthoDB" id="7042322at2759"/>
<dbReference type="InParanoid" id="A0A507AM51"/>